<evidence type="ECO:0000259" key="3">
    <source>
        <dbReference type="SMART" id="SM01042"/>
    </source>
</evidence>
<name>A0ABR1LK79_9PEZI</name>
<comment type="caution">
    <text evidence="4">The sequence shown here is derived from an EMBL/GenBank/DDBJ whole genome shotgun (WGS) entry which is preliminary data.</text>
</comment>
<keyword evidence="2" id="KW-1133">Transmembrane helix</keyword>
<feature type="compositionally biased region" description="Basic and acidic residues" evidence="1">
    <location>
        <begin position="225"/>
        <end position="241"/>
    </location>
</feature>
<evidence type="ECO:0000256" key="1">
    <source>
        <dbReference type="SAM" id="MobiDB-lite"/>
    </source>
</evidence>
<dbReference type="InterPro" id="IPR018767">
    <property type="entry name" value="Brl1/Brr6_dom"/>
</dbReference>
<keyword evidence="2" id="KW-0812">Transmembrane</keyword>
<sequence>MHNIDRYKSTSTPMDFEYTDRTGPVDNSSPFMVASRAYQQEGQHTKKRKLQASAQKEHDETSTDLQEIDADMNWAVAGPFESYTTPSQTPSLRHPNNQPFFFGTPGRPPPYNFNRPGSPVKSPLKDPRFQTPRKLDAVDVSSPEDTPGADTDANNADSEATPDTSSMGIRNRAVNFMAGGRSKSNNGESPSKKDEKPESWTSRLGRLMVSPEQKSKSSGGPFTNKGERRILRRRNNGESTRKPSGRSRRPNSSNMESSDDEGSNRKTGPQIPLWRTFLDYIDDHPDLPNTLSFYVQLGMNVFWMGCVMYVVYTFWSAVQGDVNIAADKAMTQALAEMAKCAQDFKDNDCGGRRLPALENACMNWEQCMKRDPKAVGRARVSAHTFATIFNSFVEPISYKAFVFFAGVLSAAVIISNFALYRFRVQHPLTQNAPNPSSHPQPPYDFSSPYAAHQQHHYLAYGPGSIPPTPQRHPSAGGIDYPATPGNPRMIGEFFNTPATHGQWYGGQEAMTGQREGRRPAANGSPTKKLEWTR</sequence>
<organism evidence="4 5">
    <name type="scientific">Phyllosticta citricarpa</name>
    <dbReference type="NCBI Taxonomy" id="55181"/>
    <lineage>
        <taxon>Eukaryota</taxon>
        <taxon>Fungi</taxon>
        <taxon>Dikarya</taxon>
        <taxon>Ascomycota</taxon>
        <taxon>Pezizomycotina</taxon>
        <taxon>Dothideomycetes</taxon>
        <taxon>Dothideomycetes incertae sedis</taxon>
        <taxon>Botryosphaeriales</taxon>
        <taxon>Phyllostictaceae</taxon>
        <taxon>Phyllosticta</taxon>
    </lineage>
</organism>
<dbReference type="InterPro" id="IPR040202">
    <property type="entry name" value="Brl1/Brr6"/>
</dbReference>
<reference evidence="4 5" key="1">
    <citation type="submission" date="2024-04" db="EMBL/GenBank/DDBJ databases">
        <title>Phyllosticta paracitricarpa is synonymous to the EU quarantine fungus P. citricarpa based on phylogenomic analyses.</title>
        <authorList>
            <consortium name="Lawrence Berkeley National Laboratory"/>
            <person name="Van Ingen-Buijs V.A."/>
            <person name="Van Westerhoven A.C."/>
            <person name="Haridas S."/>
            <person name="Skiadas P."/>
            <person name="Martin F."/>
            <person name="Groenewald J.Z."/>
            <person name="Crous P.W."/>
            <person name="Seidl M.F."/>
        </authorList>
    </citation>
    <scope>NUCLEOTIDE SEQUENCE [LARGE SCALE GENOMIC DNA]</scope>
    <source>
        <strain evidence="4 5">CBS 122670</strain>
    </source>
</reference>
<feature type="compositionally biased region" description="Polar residues" evidence="1">
    <location>
        <begin position="152"/>
        <end position="168"/>
    </location>
</feature>
<feature type="domain" description="Brl1/Brr6" evidence="3">
    <location>
        <begin position="291"/>
        <end position="423"/>
    </location>
</feature>
<evidence type="ECO:0000313" key="4">
    <source>
        <dbReference type="EMBL" id="KAK7535632.1"/>
    </source>
</evidence>
<feature type="region of interest" description="Disordered" evidence="1">
    <location>
        <begin position="80"/>
        <end position="268"/>
    </location>
</feature>
<dbReference type="Pfam" id="PF10104">
    <property type="entry name" value="Brr6_like_C_C"/>
    <property type="match status" value="1"/>
</dbReference>
<dbReference type="PANTHER" id="PTHR28136:SF1">
    <property type="entry name" value="NUCLEUS EXPORT PROTEIN BRL1"/>
    <property type="match status" value="1"/>
</dbReference>
<feature type="compositionally biased region" description="Polar residues" evidence="1">
    <location>
        <begin position="82"/>
        <end position="98"/>
    </location>
</feature>
<evidence type="ECO:0000313" key="5">
    <source>
        <dbReference type="Proteomes" id="UP001365128"/>
    </source>
</evidence>
<dbReference type="EMBL" id="JBBPDW010000038">
    <property type="protein sequence ID" value="KAK7535632.1"/>
    <property type="molecule type" value="Genomic_DNA"/>
</dbReference>
<dbReference type="Proteomes" id="UP001365128">
    <property type="component" value="Unassembled WGS sequence"/>
</dbReference>
<evidence type="ECO:0000256" key="2">
    <source>
        <dbReference type="SAM" id="Phobius"/>
    </source>
</evidence>
<keyword evidence="5" id="KW-1185">Reference proteome</keyword>
<keyword evidence="2" id="KW-0472">Membrane</keyword>
<feature type="region of interest" description="Disordered" evidence="1">
    <location>
        <begin position="1"/>
        <end position="66"/>
    </location>
</feature>
<feature type="region of interest" description="Disordered" evidence="1">
    <location>
        <begin position="510"/>
        <end position="533"/>
    </location>
</feature>
<feature type="compositionally biased region" description="Basic and acidic residues" evidence="1">
    <location>
        <begin position="123"/>
        <end position="137"/>
    </location>
</feature>
<protein>
    <submittedName>
        <fullName evidence="4">Di-sulfide bridge nucleocytoplasmic transport domain-containing protein</fullName>
    </submittedName>
</protein>
<dbReference type="SMART" id="SM01042">
    <property type="entry name" value="Brr6_like_C_C"/>
    <property type="match status" value="1"/>
</dbReference>
<dbReference type="PANTHER" id="PTHR28136">
    <property type="entry name" value="NUCLEUS EXPORT PROTEIN BRR6"/>
    <property type="match status" value="1"/>
</dbReference>
<accession>A0ABR1LK79</accession>
<gene>
    <name evidence="4" type="ORF">IWX46DRAFT_643719</name>
</gene>
<proteinExistence type="predicted"/>
<feature type="transmembrane region" description="Helical" evidence="2">
    <location>
        <begin position="400"/>
        <end position="420"/>
    </location>
</feature>